<comment type="subcellular location">
    <subcellularLocation>
        <location evidence="1">Membrane</location>
    </subcellularLocation>
    <subcellularLocation>
        <location evidence="9">Mitochondrion membrane</location>
        <topology evidence="9">Multi-pass membrane protein</topology>
    </subcellularLocation>
</comment>
<comment type="similarity">
    <text evidence="2 9">Belongs to the complex I subunit 3 family.</text>
</comment>
<keyword evidence="9 10" id="KW-0496">Mitochondrion</keyword>
<dbReference type="AlphaFoldDB" id="Q3LV60"/>
<accession>Q3LV60</accession>
<organism evidence="10">
    <name type="scientific">Amblyomma americanum</name>
    <name type="common">Lone star tick</name>
    <dbReference type="NCBI Taxonomy" id="6943"/>
    <lineage>
        <taxon>Eukaryota</taxon>
        <taxon>Metazoa</taxon>
        <taxon>Ecdysozoa</taxon>
        <taxon>Arthropoda</taxon>
        <taxon>Chelicerata</taxon>
        <taxon>Arachnida</taxon>
        <taxon>Acari</taxon>
        <taxon>Parasitiformes</taxon>
        <taxon>Ixodida</taxon>
        <taxon>Ixodoidea</taxon>
        <taxon>Ixodidae</taxon>
        <taxon>Amblyomminae</taxon>
        <taxon>Amblyomma</taxon>
    </lineage>
</organism>
<keyword evidence="5" id="KW-0812">Transmembrane</keyword>
<evidence type="ECO:0000256" key="9">
    <source>
        <dbReference type="RuleBase" id="RU003640"/>
    </source>
</evidence>
<dbReference type="Pfam" id="PF00507">
    <property type="entry name" value="Oxidored_q4"/>
    <property type="match status" value="1"/>
</dbReference>
<gene>
    <name evidence="10" type="primary">nd3</name>
</gene>
<comment type="catalytic activity">
    <reaction evidence="8 9">
        <text>a ubiquinone + NADH + 5 H(+)(in) = a ubiquinol + NAD(+) + 4 H(+)(out)</text>
        <dbReference type="Rhea" id="RHEA:29091"/>
        <dbReference type="Rhea" id="RHEA-COMP:9565"/>
        <dbReference type="Rhea" id="RHEA-COMP:9566"/>
        <dbReference type="ChEBI" id="CHEBI:15378"/>
        <dbReference type="ChEBI" id="CHEBI:16389"/>
        <dbReference type="ChEBI" id="CHEBI:17976"/>
        <dbReference type="ChEBI" id="CHEBI:57540"/>
        <dbReference type="ChEBI" id="CHEBI:57945"/>
        <dbReference type="EC" id="7.1.1.2"/>
    </reaction>
</comment>
<comment type="function">
    <text evidence="9">Core subunit of the mitochondrial membrane respiratory chain NADH dehydrogenase (Complex I) which catalyzes electron transfer from NADH through the respiratory chain, using ubiquinone as an electron acceptor. Essential for the catalytic activity of complex I.</text>
</comment>
<keyword evidence="9" id="KW-0830">Ubiquinone</keyword>
<evidence type="ECO:0000256" key="6">
    <source>
        <dbReference type="ARBA" id="ARBA00022989"/>
    </source>
</evidence>
<protein>
    <recommendedName>
        <fullName evidence="3 9">NADH-ubiquinone oxidoreductase chain 3</fullName>
        <ecNumber evidence="9">7.1.1.2</ecNumber>
    </recommendedName>
</protein>
<dbReference type="GO" id="GO:0031966">
    <property type="term" value="C:mitochondrial membrane"/>
    <property type="evidence" value="ECO:0007669"/>
    <property type="project" value="UniProtKB-SubCell"/>
</dbReference>
<evidence type="ECO:0000256" key="1">
    <source>
        <dbReference type="ARBA" id="ARBA00004370"/>
    </source>
</evidence>
<geneLocation type="mitochondrion" evidence="10"/>
<keyword evidence="9" id="KW-1278">Translocase</keyword>
<keyword evidence="7" id="KW-0472">Membrane</keyword>
<dbReference type="EC" id="7.1.1.2" evidence="9"/>
<evidence type="ECO:0000256" key="8">
    <source>
        <dbReference type="ARBA" id="ARBA00049551"/>
    </source>
</evidence>
<proteinExistence type="evidence at transcript level"/>
<dbReference type="InterPro" id="IPR038430">
    <property type="entry name" value="NDAH_ubi_oxred_su3_sf"/>
</dbReference>
<dbReference type="EMBL" id="DQ168136">
    <property type="protein sequence ID" value="ABA19097.1"/>
    <property type="molecule type" value="mRNA"/>
</dbReference>
<evidence type="ECO:0000256" key="7">
    <source>
        <dbReference type="ARBA" id="ARBA00023136"/>
    </source>
</evidence>
<keyword evidence="9" id="KW-0679">Respiratory chain</keyword>
<evidence type="ECO:0000256" key="2">
    <source>
        <dbReference type="ARBA" id="ARBA00008472"/>
    </source>
</evidence>
<evidence type="ECO:0000313" key="10">
    <source>
        <dbReference type="EMBL" id="ABA19097.1"/>
    </source>
</evidence>
<keyword evidence="9" id="KW-0520">NAD</keyword>
<name>Q3LV60_AMBAM</name>
<evidence type="ECO:0000256" key="3">
    <source>
        <dbReference type="ARBA" id="ARBA00021007"/>
    </source>
</evidence>
<sequence length="118" mass="13700">MYFQFMFYLLFLVEKNLKSKEKLSPFECGLDPFSLSRVPFSLKTQPTFSCFVSVHIQLIAHLQYPPSVNSTHFLPLITVTPTQFNYLLRPLIQKKTIPYRLLLPNSHPAYFLPPPSPP</sequence>
<evidence type="ECO:0000256" key="4">
    <source>
        <dbReference type="ARBA" id="ARBA00022448"/>
    </source>
</evidence>
<reference evidence="10" key="1">
    <citation type="journal article" date="2009" name="Insect Mol. Biol.">
        <title>Transcriptome analysis of the salivary glands of the female tick Amblyomma americanum (Acari: Ixodidae).</title>
        <authorList>
            <person name="Aljamali M.N."/>
            <person name="Hern L."/>
            <person name="Kupfer D."/>
            <person name="Downard S."/>
            <person name="So S."/>
            <person name="Roe B.A."/>
            <person name="Sauer J.R."/>
            <person name="Essenberg R.C."/>
        </authorList>
    </citation>
    <scope>NUCLEOTIDE SEQUENCE</scope>
    <source>
        <tissue evidence="10">Salivary gland</tissue>
    </source>
</reference>
<evidence type="ECO:0000256" key="5">
    <source>
        <dbReference type="ARBA" id="ARBA00022692"/>
    </source>
</evidence>
<keyword evidence="4 9" id="KW-0813">Transport</keyword>
<dbReference type="GO" id="GO:0008137">
    <property type="term" value="F:NADH dehydrogenase (ubiquinone) activity"/>
    <property type="evidence" value="ECO:0007669"/>
    <property type="project" value="UniProtKB-UniRule"/>
</dbReference>
<dbReference type="InterPro" id="IPR000440">
    <property type="entry name" value="NADH_UbQ/plastoQ_OxRdtase_su3"/>
</dbReference>
<keyword evidence="6" id="KW-1133">Transmembrane helix</keyword>
<keyword evidence="9" id="KW-0249">Electron transport</keyword>
<dbReference type="Gene3D" id="1.20.58.1610">
    <property type="entry name" value="NADH:ubiquinone/plastoquinone oxidoreductase, chain 3"/>
    <property type="match status" value="1"/>
</dbReference>